<dbReference type="InterPro" id="IPR041698">
    <property type="entry name" value="Methyltransf_25"/>
</dbReference>
<evidence type="ECO:0000256" key="3">
    <source>
        <dbReference type="ARBA" id="ARBA00011977"/>
    </source>
</evidence>
<dbReference type="RefSeq" id="WP_135484917.1">
    <property type="nucleotide sequence ID" value="NZ_SRMF01000015.1"/>
</dbReference>
<evidence type="ECO:0000256" key="8">
    <source>
        <dbReference type="SAM" id="MobiDB-lite"/>
    </source>
</evidence>
<dbReference type="EMBL" id="SRMF01000015">
    <property type="protein sequence ID" value="TGG90224.1"/>
    <property type="molecule type" value="Genomic_DNA"/>
</dbReference>
<dbReference type="AlphaFoldDB" id="A0A4Z0W636"/>
<name>A0A4Z0W636_9GAMM</name>
<gene>
    <name evidence="10" type="ORF">E4656_19045</name>
</gene>
<sequence>MSAGNSRAVDSNQQGPHDHLLSTVTRFRQDDRFRKPIAPFNQEAFAQVGRWLTGHENDWILDAGCGTGVSTCELARRFPDTLVVGVDRSEQRLRRQKTTPENARFVRADLVDFWRLAAAARWRPRAQYLLYPNPYPKKQQFKQRWHAHPVFPAIVGLGGQLVCRSNWALYVEELALALGLYGIDCTRTRVSTPEGLSAFERKYHASGQILWELRARLAPSDALAQDTRR</sequence>
<feature type="domain" description="Methyltransferase" evidence="9">
    <location>
        <begin position="60"/>
        <end position="112"/>
    </location>
</feature>
<comment type="function">
    <text evidence="2">Catalyzes the formation of N(7)-methylguanine at position 46 (m7G46) in tRNA.</text>
</comment>
<dbReference type="Proteomes" id="UP000297475">
    <property type="component" value="Unassembled WGS sequence"/>
</dbReference>
<dbReference type="InterPro" id="IPR003358">
    <property type="entry name" value="tRNA_(Gua-N-7)_MeTrfase_Trmb"/>
</dbReference>
<comment type="catalytic activity">
    <reaction evidence="1">
        <text>guanosine(46) in tRNA + S-adenosyl-L-methionine = N(7)-methylguanosine(46) in tRNA + S-adenosyl-L-homocysteine</text>
        <dbReference type="Rhea" id="RHEA:42708"/>
        <dbReference type="Rhea" id="RHEA-COMP:10188"/>
        <dbReference type="Rhea" id="RHEA-COMP:10189"/>
        <dbReference type="ChEBI" id="CHEBI:57856"/>
        <dbReference type="ChEBI" id="CHEBI:59789"/>
        <dbReference type="ChEBI" id="CHEBI:74269"/>
        <dbReference type="ChEBI" id="CHEBI:74480"/>
        <dbReference type="EC" id="2.1.1.33"/>
    </reaction>
</comment>
<protein>
    <recommendedName>
        <fullName evidence="3">tRNA (guanine(46)-N(7))-methyltransferase</fullName>
        <ecNumber evidence="3">2.1.1.33</ecNumber>
    </recommendedName>
</protein>
<keyword evidence="4 10" id="KW-0489">Methyltransferase</keyword>
<dbReference type="GO" id="GO:0008176">
    <property type="term" value="F:tRNA (guanine(46)-N7)-methyltransferase activity"/>
    <property type="evidence" value="ECO:0007669"/>
    <property type="project" value="UniProtKB-EC"/>
</dbReference>
<evidence type="ECO:0000256" key="5">
    <source>
        <dbReference type="ARBA" id="ARBA00022679"/>
    </source>
</evidence>
<accession>A0A4Z0W636</accession>
<evidence type="ECO:0000313" key="10">
    <source>
        <dbReference type="EMBL" id="TGG90224.1"/>
    </source>
</evidence>
<dbReference type="SUPFAM" id="SSF53335">
    <property type="entry name" value="S-adenosyl-L-methionine-dependent methyltransferases"/>
    <property type="match status" value="1"/>
</dbReference>
<evidence type="ECO:0000313" key="11">
    <source>
        <dbReference type="Proteomes" id="UP000297475"/>
    </source>
</evidence>
<comment type="caution">
    <text evidence="10">The sequence shown here is derived from an EMBL/GenBank/DDBJ whole genome shotgun (WGS) entry which is preliminary data.</text>
</comment>
<evidence type="ECO:0000256" key="1">
    <source>
        <dbReference type="ARBA" id="ARBA00000142"/>
    </source>
</evidence>
<feature type="compositionally biased region" description="Polar residues" evidence="8">
    <location>
        <begin position="1"/>
        <end position="15"/>
    </location>
</feature>
<evidence type="ECO:0000256" key="7">
    <source>
        <dbReference type="ARBA" id="ARBA00022694"/>
    </source>
</evidence>
<proteinExistence type="predicted"/>
<dbReference type="InterPro" id="IPR029063">
    <property type="entry name" value="SAM-dependent_MTases_sf"/>
</dbReference>
<keyword evidence="5 10" id="KW-0808">Transferase</keyword>
<dbReference type="PROSITE" id="PS51625">
    <property type="entry name" value="SAM_MT_TRMB"/>
    <property type="match status" value="1"/>
</dbReference>
<keyword evidence="6" id="KW-0949">S-adenosyl-L-methionine</keyword>
<keyword evidence="7" id="KW-0819">tRNA processing</keyword>
<dbReference type="EC" id="2.1.1.33" evidence="3"/>
<feature type="region of interest" description="Disordered" evidence="8">
    <location>
        <begin position="1"/>
        <end position="21"/>
    </location>
</feature>
<evidence type="ECO:0000256" key="4">
    <source>
        <dbReference type="ARBA" id="ARBA00022603"/>
    </source>
</evidence>
<organism evidence="10 11">
    <name type="scientific">Natronospirillum operosum</name>
    <dbReference type="NCBI Taxonomy" id="2759953"/>
    <lineage>
        <taxon>Bacteria</taxon>
        <taxon>Pseudomonadati</taxon>
        <taxon>Pseudomonadota</taxon>
        <taxon>Gammaproteobacteria</taxon>
        <taxon>Oceanospirillales</taxon>
        <taxon>Natronospirillaceae</taxon>
        <taxon>Natronospirillum</taxon>
    </lineage>
</organism>
<dbReference type="Gene3D" id="3.40.50.150">
    <property type="entry name" value="Vaccinia Virus protein VP39"/>
    <property type="match status" value="1"/>
</dbReference>
<keyword evidence="11" id="KW-1185">Reference proteome</keyword>
<evidence type="ECO:0000256" key="6">
    <source>
        <dbReference type="ARBA" id="ARBA00022691"/>
    </source>
</evidence>
<evidence type="ECO:0000259" key="9">
    <source>
        <dbReference type="Pfam" id="PF13649"/>
    </source>
</evidence>
<dbReference type="Pfam" id="PF13649">
    <property type="entry name" value="Methyltransf_25"/>
    <property type="match status" value="1"/>
</dbReference>
<dbReference type="OrthoDB" id="9809889at2"/>
<evidence type="ECO:0000256" key="2">
    <source>
        <dbReference type="ARBA" id="ARBA00003015"/>
    </source>
</evidence>
<dbReference type="CDD" id="cd02440">
    <property type="entry name" value="AdoMet_MTases"/>
    <property type="match status" value="1"/>
</dbReference>
<reference evidence="10 11" key="1">
    <citation type="submission" date="2019-04" db="EMBL/GenBank/DDBJ databases">
        <title>Natronospirillum operosus gen. nov., sp. nov., a haloalkaliphilic satellite isolated from decaying biomass of laboratory culture of cyanobacterium Geitlerinema sp. and proposal of Natronospirillaceae fam. nov. and Saccharospirillaceae fam. nov.</title>
        <authorList>
            <person name="Kevbrin V."/>
            <person name="Boltyanskaya Y."/>
            <person name="Koziaeva V."/>
            <person name="Grouzdev D.S."/>
            <person name="Park M."/>
            <person name="Cho J."/>
        </authorList>
    </citation>
    <scope>NUCLEOTIDE SEQUENCE [LARGE SCALE GENOMIC DNA]</scope>
    <source>
        <strain evidence="10 11">G-116</strain>
    </source>
</reference>